<feature type="transmembrane region" description="Helical" evidence="1">
    <location>
        <begin position="124"/>
        <end position="148"/>
    </location>
</feature>
<feature type="transmembrane region" description="Helical" evidence="1">
    <location>
        <begin position="90"/>
        <end position="112"/>
    </location>
</feature>
<protein>
    <recommendedName>
        <fullName evidence="2">Transmembrane protein 127 transmembrane region domain-containing protein</fullName>
    </recommendedName>
</protein>
<dbReference type="AlphaFoldDB" id="A0A9N9MXG4"/>
<dbReference type="Pfam" id="PF20517">
    <property type="entry name" value="TMEM127"/>
    <property type="match status" value="1"/>
</dbReference>
<dbReference type="PANTHER" id="PTHR28358:SF1">
    <property type="entry name" value="TRANSMEMBRANE PROTEIN 127"/>
    <property type="match status" value="1"/>
</dbReference>
<name>A0A9N9MXG4_9CUCU</name>
<accession>A0A9N9MXG4</accession>
<feature type="transmembrane region" description="Helical" evidence="1">
    <location>
        <begin position="23"/>
        <end position="48"/>
    </location>
</feature>
<dbReference type="Proteomes" id="UP001152799">
    <property type="component" value="Chromosome 8"/>
</dbReference>
<dbReference type="GO" id="GO:0016020">
    <property type="term" value="C:membrane"/>
    <property type="evidence" value="ECO:0007669"/>
    <property type="project" value="TreeGrafter"/>
</dbReference>
<keyword evidence="1" id="KW-0472">Membrane</keyword>
<dbReference type="PANTHER" id="PTHR28358">
    <property type="entry name" value="TRANSMEMBRANE PROTEIN 127"/>
    <property type="match status" value="1"/>
</dbReference>
<keyword evidence="1" id="KW-0812">Transmembrane</keyword>
<dbReference type="GO" id="GO:0008285">
    <property type="term" value="P:negative regulation of cell population proliferation"/>
    <property type="evidence" value="ECO:0007669"/>
    <property type="project" value="InterPro"/>
</dbReference>
<organism evidence="3 4">
    <name type="scientific">Ceutorhynchus assimilis</name>
    <name type="common">cabbage seed weevil</name>
    <dbReference type="NCBI Taxonomy" id="467358"/>
    <lineage>
        <taxon>Eukaryota</taxon>
        <taxon>Metazoa</taxon>
        <taxon>Ecdysozoa</taxon>
        <taxon>Arthropoda</taxon>
        <taxon>Hexapoda</taxon>
        <taxon>Insecta</taxon>
        <taxon>Pterygota</taxon>
        <taxon>Neoptera</taxon>
        <taxon>Endopterygota</taxon>
        <taxon>Coleoptera</taxon>
        <taxon>Polyphaga</taxon>
        <taxon>Cucujiformia</taxon>
        <taxon>Curculionidae</taxon>
        <taxon>Ceutorhynchinae</taxon>
        <taxon>Ceutorhynchus</taxon>
    </lineage>
</organism>
<keyword evidence="4" id="KW-1185">Reference proteome</keyword>
<evidence type="ECO:0000256" key="1">
    <source>
        <dbReference type="SAM" id="Phobius"/>
    </source>
</evidence>
<evidence type="ECO:0000313" key="4">
    <source>
        <dbReference type="Proteomes" id="UP001152799"/>
    </source>
</evidence>
<dbReference type="EMBL" id="OU892284">
    <property type="protein sequence ID" value="CAG9772644.1"/>
    <property type="molecule type" value="Genomic_DNA"/>
</dbReference>
<dbReference type="GO" id="GO:0032007">
    <property type="term" value="P:negative regulation of TOR signaling"/>
    <property type="evidence" value="ECO:0007669"/>
    <property type="project" value="InterPro"/>
</dbReference>
<dbReference type="InterPro" id="IPR033331">
    <property type="entry name" value="TMEM127"/>
</dbReference>
<reference evidence="3" key="1">
    <citation type="submission" date="2022-01" db="EMBL/GenBank/DDBJ databases">
        <authorList>
            <person name="King R."/>
        </authorList>
    </citation>
    <scope>NUCLEOTIDE SEQUENCE</scope>
</reference>
<dbReference type="OrthoDB" id="10030622at2759"/>
<gene>
    <name evidence="3" type="ORF">CEUTPL_LOCUS13050</name>
</gene>
<feature type="domain" description="Transmembrane protein 127 transmembrane region" evidence="2">
    <location>
        <begin position="79"/>
        <end position="189"/>
    </location>
</feature>
<evidence type="ECO:0000313" key="3">
    <source>
        <dbReference type="EMBL" id="CAG9772644.1"/>
    </source>
</evidence>
<sequence>MCLNQINFAYLKELFQQRDERNLISATFHMLSITLICMSMGDLSWFIIDGNVCVPYLTLGEFFWFGYSTTGIDYREFDCLDSLIVNMMRIIILLCFMAIIFALLGFFLDIIGPRAPFYRMLRRFCVPGAATIIFIMTIAPTSYLVMVLLQHAIEDENPKSYYDISYGFGFYLITFAGGIQALGLIYNLVLPYKTSYQDDDRCLIDGFDDMRDFQCPTPPPPYCLPPPPYTP</sequence>
<keyword evidence="1" id="KW-1133">Transmembrane helix</keyword>
<dbReference type="Gene3D" id="1.20.140.150">
    <property type="match status" value="1"/>
</dbReference>
<dbReference type="InterPro" id="IPR046795">
    <property type="entry name" value="TMEM127_TM"/>
</dbReference>
<feature type="transmembrane region" description="Helical" evidence="1">
    <location>
        <begin position="168"/>
        <end position="189"/>
    </location>
</feature>
<proteinExistence type="predicted"/>
<evidence type="ECO:0000259" key="2">
    <source>
        <dbReference type="Pfam" id="PF20517"/>
    </source>
</evidence>